<organism evidence="1 2">
    <name type="scientific">Pseudorhizobium pelagicum</name>
    <dbReference type="NCBI Taxonomy" id="1509405"/>
    <lineage>
        <taxon>Bacteria</taxon>
        <taxon>Pseudomonadati</taxon>
        <taxon>Pseudomonadota</taxon>
        <taxon>Alphaproteobacteria</taxon>
        <taxon>Hyphomicrobiales</taxon>
        <taxon>Rhizobiaceae</taxon>
        <taxon>Rhizobium/Agrobacterium group</taxon>
        <taxon>Pseudorhizobium</taxon>
    </lineage>
</organism>
<dbReference type="RefSeq" id="WP_081858505.1">
    <property type="nucleotide sequence ID" value="NZ_CAJXID010000015.1"/>
</dbReference>
<accession>A0A922P073</accession>
<reference evidence="1 2" key="1">
    <citation type="submission" date="2014-06" db="EMBL/GenBank/DDBJ databases">
        <title>Rhizobium pelagicum/R2-400B4.</title>
        <authorList>
            <person name="Kimes N.E."/>
            <person name="Lopez-Perez M."/>
        </authorList>
    </citation>
    <scope>NUCLEOTIDE SEQUENCE [LARGE SCALE GENOMIC DNA]</scope>
    <source>
        <strain evidence="1 2">R2-400B4</strain>
    </source>
</reference>
<comment type="caution">
    <text evidence="1">The sequence shown here is derived from an EMBL/GenBank/DDBJ whole genome shotgun (WGS) entry which is preliminary data.</text>
</comment>
<keyword evidence="2" id="KW-1185">Reference proteome</keyword>
<name>A0A922P073_9HYPH</name>
<sequence length="153" mass="16125">MRTISDRQGMTLKAAIRRAIEIAGGARSFAAVTRIKEGNLSKYGSPNEEHAETFMPIDVAVEADLEAGSPIIVSAMAEMLGFKLVPINGVDEDATVVTAADALNIANETGDVIRSITSALADGKICAADRKDITREVDEAVKALKIVLKKVGA</sequence>
<dbReference type="Pfam" id="PF06892">
    <property type="entry name" value="Phage_CP76"/>
    <property type="match status" value="1"/>
</dbReference>
<dbReference type="EMBL" id="JOKJ01000016">
    <property type="protein sequence ID" value="KEQ06413.1"/>
    <property type="molecule type" value="Genomic_DNA"/>
</dbReference>
<dbReference type="GO" id="GO:0003677">
    <property type="term" value="F:DNA binding"/>
    <property type="evidence" value="ECO:0007669"/>
    <property type="project" value="InterPro"/>
</dbReference>
<dbReference type="OrthoDB" id="8369924at2"/>
<dbReference type="InterPro" id="IPR009679">
    <property type="entry name" value="Phage_186_CII-like"/>
</dbReference>
<proteinExistence type="predicted"/>
<evidence type="ECO:0000313" key="2">
    <source>
        <dbReference type="Proteomes" id="UP000052167"/>
    </source>
</evidence>
<gene>
    <name evidence="1" type="ORF">GV68_07020</name>
</gene>
<evidence type="ECO:0000313" key="1">
    <source>
        <dbReference type="EMBL" id="KEQ06413.1"/>
    </source>
</evidence>
<dbReference type="Proteomes" id="UP000052167">
    <property type="component" value="Unassembled WGS sequence"/>
</dbReference>
<dbReference type="AlphaFoldDB" id="A0A922P073"/>
<protein>
    <submittedName>
        <fullName evidence="1">Uncharacterized protein</fullName>
    </submittedName>
</protein>